<feature type="non-terminal residue" evidence="1">
    <location>
        <position position="1"/>
    </location>
</feature>
<comment type="caution">
    <text evidence="1">The sequence shown here is derived from an EMBL/GenBank/DDBJ whole genome shotgun (WGS) entry which is preliminary data.</text>
</comment>
<dbReference type="EMBL" id="BKCJ011357281">
    <property type="protein sequence ID" value="GFD25016.1"/>
    <property type="molecule type" value="Genomic_DNA"/>
</dbReference>
<gene>
    <name evidence="1" type="ORF">Tci_896985</name>
</gene>
<reference evidence="1" key="1">
    <citation type="journal article" date="2019" name="Sci. Rep.">
        <title>Draft genome of Tanacetum cinerariifolium, the natural source of mosquito coil.</title>
        <authorList>
            <person name="Yamashiro T."/>
            <person name="Shiraishi A."/>
            <person name="Satake H."/>
            <person name="Nakayama K."/>
        </authorList>
    </citation>
    <scope>NUCLEOTIDE SEQUENCE</scope>
</reference>
<dbReference type="AlphaFoldDB" id="A0A699UUJ1"/>
<evidence type="ECO:0000313" key="1">
    <source>
        <dbReference type="EMBL" id="GFD25016.1"/>
    </source>
</evidence>
<sequence length="115" mass="12516">DEQVARLLPIGQPVEELRVLGIFGSDPLLVIVQNSLNTGNFGSCFCLLWHEDENEGYDAGFVEKRYVLGQAQVQAVVGLGVAARVLAQVGARLGVVFENEEEAEHQADAHTLEQI</sequence>
<protein>
    <submittedName>
        <fullName evidence="1">Uncharacterized protein</fullName>
    </submittedName>
</protein>
<accession>A0A699UUJ1</accession>
<feature type="non-terminal residue" evidence="1">
    <location>
        <position position="115"/>
    </location>
</feature>
<name>A0A699UUJ1_TANCI</name>
<organism evidence="1">
    <name type="scientific">Tanacetum cinerariifolium</name>
    <name type="common">Dalmatian daisy</name>
    <name type="synonym">Chrysanthemum cinerariifolium</name>
    <dbReference type="NCBI Taxonomy" id="118510"/>
    <lineage>
        <taxon>Eukaryota</taxon>
        <taxon>Viridiplantae</taxon>
        <taxon>Streptophyta</taxon>
        <taxon>Embryophyta</taxon>
        <taxon>Tracheophyta</taxon>
        <taxon>Spermatophyta</taxon>
        <taxon>Magnoliopsida</taxon>
        <taxon>eudicotyledons</taxon>
        <taxon>Gunneridae</taxon>
        <taxon>Pentapetalae</taxon>
        <taxon>asterids</taxon>
        <taxon>campanulids</taxon>
        <taxon>Asterales</taxon>
        <taxon>Asteraceae</taxon>
        <taxon>Asteroideae</taxon>
        <taxon>Anthemideae</taxon>
        <taxon>Anthemidinae</taxon>
        <taxon>Tanacetum</taxon>
    </lineage>
</organism>
<proteinExistence type="predicted"/>